<evidence type="ECO:0000313" key="1">
    <source>
        <dbReference type="EMBL" id="CAK0810939.1"/>
    </source>
</evidence>
<dbReference type="Proteomes" id="UP001189429">
    <property type="component" value="Unassembled WGS sequence"/>
</dbReference>
<name>A0ABN9QY46_9DINO</name>
<sequence>MSTAVEGLQACGLKVIVVSSRAEPALDLQHAAASVDRGRLLHVQALSDAAVEVLLCSDRYRCPFVTNRDVNALVCDWRLPPRAQLWLRRELPNLHIGWRVTEAGDFGACFPPAVRKRVGAAARAHGAGAAPDAGALCAAAAWLGGPEAQAEPAAPPWPAQQPWTCSGTDDDVPPMALLASECGARVLCLFCTQKSSGLFP</sequence>
<comment type="caution">
    <text evidence="1">The sequence shown here is derived from an EMBL/GenBank/DDBJ whole genome shotgun (WGS) entry which is preliminary data.</text>
</comment>
<organism evidence="1 2">
    <name type="scientific">Prorocentrum cordatum</name>
    <dbReference type="NCBI Taxonomy" id="2364126"/>
    <lineage>
        <taxon>Eukaryota</taxon>
        <taxon>Sar</taxon>
        <taxon>Alveolata</taxon>
        <taxon>Dinophyceae</taxon>
        <taxon>Prorocentrales</taxon>
        <taxon>Prorocentraceae</taxon>
        <taxon>Prorocentrum</taxon>
    </lineage>
</organism>
<proteinExistence type="predicted"/>
<accession>A0ABN9QY46</accession>
<keyword evidence="2" id="KW-1185">Reference proteome</keyword>
<evidence type="ECO:0000313" key="2">
    <source>
        <dbReference type="Proteomes" id="UP001189429"/>
    </source>
</evidence>
<dbReference type="EMBL" id="CAUYUJ010004780">
    <property type="protein sequence ID" value="CAK0810939.1"/>
    <property type="molecule type" value="Genomic_DNA"/>
</dbReference>
<gene>
    <name evidence="1" type="ORF">PCOR1329_LOCUS15715</name>
</gene>
<protein>
    <submittedName>
        <fullName evidence="1">Uncharacterized protein</fullName>
    </submittedName>
</protein>
<reference evidence="1" key="1">
    <citation type="submission" date="2023-10" db="EMBL/GenBank/DDBJ databases">
        <authorList>
            <person name="Chen Y."/>
            <person name="Shah S."/>
            <person name="Dougan E. K."/>
            <person name="Thang M."/>
            <person name="Chan C."/>
        </authorList>
    </citation>
    <scope>NUCLEOTIDE SEQUENCE [LARGE SCALE GENOMIC DNA]</scope>
</reference>